<feature type="transmembrane region" description="Helical" evidence="14">
    <location>
        <begin position="232"/>
        <end position="255"/>
    </location>
</feature>
<evidence type="ECO:0000256" key="9">
    <source>
        <dbReference type="ARBA" id="ARBA00023065"/>
    </source>
</evidence>
<feature type="transmembrane region" description="Helical" evidence="14">
    <location>
        <begin position="185"/>
        <end position="203"/>
    </location>
</feature>
<keyword evidence="8 14" id="KW-0915">Sodium</keyword>
<sequence>MPFLQGSFIFFMLVFLLIGFSSVLVRRKESTDYLLAGRSLPPSLAGLSAVATNNSGYMFIGVIGYTYSAGLAAIWLMIGWIIGDFLISLVVHRRLRRATGTSDSLTYPTLLGNWFGQNQVGVRVVAALIAVVFLGIYAAAQFSAGSKALNVLFGWQQGLGAIIGATMVLFYCFSGGLRASVWTDAAQSSVMLLGMGMMVWITVTEQGGIQPSWEALDAVSATYMNWFPTDLAFGWLGPLLFVVGWLFAGFGVIGQPQIMVRFMSLDSEESMRRARFYYYGWFTAFYSLAMLVGLMSRLLLPELADFDVQEDTELALPVMAAELLPGILAGLVLAGLFAATISTADSLILTCSAAISRDLLPRRWHSYATTRVATLVVIVLALLIALYSNETVFWLVLHAWSGLGAAFAPLLLVYTLGRCPPQWLVIAMVVTGPAVVLLYQLLDPRIVSTIYEILPGMVAGGLVYLAGATVVRLRRGPGALKPERSNDDTA</sequence>
<evidence type="ECO:0000256" key="11">
    <source>
        <dbReference type="ARBA" id="ARBA00023201"/>
    </source>
</evidence>
<reference evidence="15 16" key="1">
    <citation type="submission" date="2020-08" db="EMBL/GenBank/DDBJ databases">
        <title>Genomic Encyclopedia of Type Strains, Phase III (KMG-III): the genomes of soil and plant-associated and newly described type strains.</title>
        <authorList>
            <person name="Whitman W."/>
        </authorList>
    </citation>
    <scope>NUCLEOTIDE SEQUENCE [LARGE SCALE GENOMIC DNA]</scope>
    <source>
        <strain evidence="15 16">CECT 7282</strain>
    </source>
</reference>
<dbReference type="RefSeq" id="WP_183324344.1">
    <property type="nucleotide sequence ID" value="NZ_JACHXP010000003.1"/>
</dbReference>
<keyword evidence="4" id="KW-1003">Cell membrane</keyword>
<keyword evidence="6 14" id="KW-0769">Symport</keyword>
<feature type="transmembrane region" description="Helical" evidence="14">
    <location>
        <begin position="152"/>
        <end position="173"/>
    </location>
</feature>
<evidence type="ECO:0000256" key="7">
    <source>
        <dbReference type="ARBA" id="ARBA00022989"/>
    </source>
</evidence>
<feature type="transmembrane region" description="Helical" evidence="14">
    <location>
        <begin position="393"/>
        <end position="416"/>
    </location>
</feature>
<keyword evidence="11 14" id="KW-0739">Sodium transport</keyword>
<protein>
    <recommendedName>
        <fullName evidence="14">Sodium/proline symporter</fullName>
    </recommendedName>
    <alternativeName>
        <fullName evidence="14">Proline permease</fullName>
    </alternativeName>
</protein>
<accession>A0A839VA58</accession>
<comment type="similarity">
    <text evidence="2 13">Belongs to the sodium:solute symporter (SSF) (TC 2.A.21) family.</text>
</comment>
<evidence type="ECO:0000313" key="15">
    <source>
        <dbReference type="EMBL" id="MBB3189597.1"/>
    </source>
</evidence>
<feature type="transmembrane region" description="Helical" evidence="14">
    <location>
        <begin position="73"/>
        <end position="91"/>
    </location>
</feature>
<feature type="transmembrane region" description="Helical" evidence="14">
    <location>
        <begin position="276"/>
        <end position="300"/>
    </location>
</feature>
<dbReference type="Proteomes" id="UP000547614">
    <property type="component" value="Unassembled WGS sequence"/>
</dbReference>
<keyword evidence="7 14" id="KW-1133">Transmembrane helix</keyword>
<proteinExistence type="inferred from homology"/>
<dbReference type="GO" id="GO:0005298">
    <property type="term" value="F:proline:sodium symporter activity"/>
    <property type="evidence" value="ECO:0007669"/>
    <property type="project" value="UniProtKB-UniRule"/>
</dbReference>
<feature type="transmembrane region" description="Helical" evidence="14">
    <location>
        <begin position="6"/>
        <end position="25"/>
    </location>
</feature>
<feature type="transmembrane region" description="Helical" evidence="14">
    <location>
        <begin position="367"/>
        <end position="387"/>
    </location>
</feature>
<evidence type="ECO:0000256" key="12">
    <source>
        <dbReference type="ARBA" id="ARBA00033708"/>
    </source>
</evidence>
<evidence type="ECO:0000256" key="6">
    <source>
        <dbReference type="ARBA" id="ARBA00022847"/>
    </source>
</evidence>
<dbReference type="PROSITE" id="PS50283">
    <property type="entry name" value="NA_SOLUT_SYMP_3"/>
    <property type="match status" value="1"/>
</dbReference>
<comment type="subcellular location">
    <subcellularLocation>
        <location evidence="14">Cell inner membrane</location>
        <topology evidence="14">Multi-pass membrane protein</topology>
    </subcellularLocation>
    <subcellularLocation>
        <location evidence="1">Cell membrane</location>
        <topology evidence="1">Multi-pass membrane protein</topology>
    </subcellularLocation>
</comment>
<dbReference type="GO" id="GO:0005886">
    <property type="term" value="C:plasma membrane"/>
    <property type="evidence" value="ECO:0007669"/>
    <property type="project" value="UniProtKB-SubCell"/>
</dbReference>
<dbReference type="GO" id="GO:0031402">
    <property type="term" value="F:sodium ion binding"/>
    <property type="evidence" value="ECO:0007669"/>
    <property type="project" value="UniProtKB-UniRule"/>
</dbReference>
<comment type="catalytic activity">
    <reaction evidence="12">
        <text>L-proline(in) + Na(+)(in) = L-proline(out) + Na(+)(out)</text>
        <dbReference type="Rhea" id="RHEA:28967"/>
        <dbReference type="ChEBI" id="CHEBI:29101"/>
        <dbReference type="ChEBI" id="CHEBI:60039"/>
    </reaction>
</comment>
<evidence type="ECO:0000256" key="1">
    <source>
        <dbReference type="ARBA" id="ARBA00004651"/>
    </source>
</evidence>
<evidence type="ECO:0000256" key="10">
    <source>
        <dbReference type="ARBA" id="ARBA00023136"/>
    </source>
</evidence>
<dbReference type="EMBL" id="JACHXP010000003">
    <property type="protein sequence ID" value="MBB3189597.1"/>
    <property type="molecule type" value="Genomic_DNA"/>
</dbReference>
<evidence type="ECO:0000256" key="2">
    <source>
        <dbReference type="ARBA" id="ARBA00006434"/>
    </source>
</evidence>
<dbReference type="InterPro" id="IPR038377">
    <property type="entry name" value="Na/Glc_symporter_sf"/>
</dbReference>
<evidence type="ECO:0000256" key="5">
    <source>
        <dbReference type="ARBA" id="ARBA00022692"/>
    </source>
</evidence>
<keyword evidence="5 14" id="KW-0812">Transmembrane</keyword>
<organism evidence="15 16">
    <name type="scientific">Halomonas cerina</name>
    <dbReference type="NCBI Taxonomy" id="447424"/>
    <lineage>
        <taxon>Bacteria</taxon>
        <taxon>Pseudomonadati</taxon>
        <taxon>Pseudomonadota</taxon>
        <taxon>Gammaproteobacteria</taxon>
        <taxon>Oceanospirillales</taxon>
        <taxon>Halomonadaceae</taxon>
        <taxon>Halomonas</taxon>
    </lineage>
</organism>
<evidence type="ECO:0000256" key="4">
    <source>
        <dbReference type="ARBA" id="ARBA00022475"/>
    </source>
</evidence>
<keyword evidence="14" id="KW-0997">Cell inner membrane</keyword>
<evidence type="ECO:0000313" key="16">
    <source>
        <dbReference type="Proteomes" id="UP000547614"/>
    </source>
</evidence>
<evidence type="ECO:0000256" key="14">
    <source>
        <dbReference type="RuleBase" id="RU366012"/>
    </source>
</evidence>
<evidence type="ECO:0000256" key="8">
    <source>
        <dbReference type="ARBA" id="ARBA00023053"/>
    </source>
</evidence>
<dbReference type="PANTHER" id="PTHR48086">
    <property type="entry name" value="SODIUM/PROLINE SYMPORTER-RELATED"/>
    <property type="match status" value="1"/>
</dbReference>
<keyword evidence="3 14" id="KW-0813">Transport</keyword>
<dbReference type="InterPro" id="IPR001734">
    <property type="entry name" value="Na/solute_symporter"/>
</dbReference>
<feature type="transmembrane region" description="Helical" evidence="14">
    <location>
        <begin position="46"/>
        <end position="67"/>
    </location>
</feature>
<name>A0A839VA58_9GAMM</name>
<keyword evidence="9 14" id="KW-0406">Ion transport</keyword>
<dbReference type="InterPro" id="IPR011851">
    <property type="entry name" value="Na/Pro_symporter"/>
</dbReference>
<comment type="function">
    <text evidence="14">Catalyzes the sodium-dependent uptake of extracellular L-proline.</text>
</comment>
<dbReference type="Pfam" id="PF00474">
    <property type="entry name" value="SSF"/>
    <property type="match status" value="1"/>
</dbReference>
<feature type="transmembrane region" description="Helical" evidence="14">
    <location>
        <begin position="423"/>
        <end position="441"/>
    </location>
</feature>
<evidence type="ECO:0000256" key="13">
    <source>
        <dbReference type="RuleBase" id="RU362091"/>
    </source>
</evidence>
<keyword evidence="14" id="KW-0029">Amino-acid transport</keyword>
<dbReference type="AlphaFoldDB" id="A0A839VA58"/>
<comment type="caution">
    <text evidence="15">The sequence shown here is derived from an EMBL/GenBank/DDBJ whole genome shotgun (WGS) entry which is preliminary data.</text>
</comment>
<feature type="transmembrane region" description="Helical" evidence="14">
    <location>
        <begin position="453"/>
        <end position="471"/>
    </location>
</feature>
<keyword evidence="16" id="KW-1185">Reference proteome</keyword>
<dbReference type="InterPro" id="IPR050277">
    <property type="entry name" value="Sodium:Solute_Symporter"/>
</dbReference>
<dbReference type="CDD" id="cd11475">
    <property type="entry name" value="SLC5sbd_PutP"/>
    <property type="match status" value="1"/>
</dbReference>
<dbReference type="GO" id="GO:0015824">
    <property type="term" value="P:proline transport"/>
    <property type="evidence" value="ECO:0007669"/>
    <property type="project" value="UniProtKB-UniRule"/>
</dbReference>
<dbReference type="Gene3D" id="1.20.1730.10">
    <property type="entry name" value="Sodium/glucose cotransporter"/>
    <property type="match status" value="1"/>
</dbReference>
<evidence type="ECO:0000256" key="3">
    <source>
        <dbReference type="ARBA" id="ARBA00022448"/>
    </source>
</evidence>
<gene>
    <name evidence="15" type="ORF">FHR94_000821</name>
</gene>
<feature type="transmembrane region" description="Helical" evidence="14">
    <location>
        <begin position="120"/>
        <end position="140"/>
    </location>
</feature>
<dbReference type="PANTHER" id="PTHR48086:SF3">
    <property type="entry name" value="SODIUM_PROLINE SYMPORTER"/>
    <property type="match status" value="1"/>
</dbReference>
<keyword evidence="10 14" id="KW-0472">Membrane</keyword>